<dbReference type="EMBL" id="CP144754">
    <property type="protein sequence ID" value="WVZ96608.1"/>
    <property type="molecule type" value="Genomic_DNA"/>
</dbReference>
<dbReference type="InterPro" id="IPR036875">
    <property type="entry name" value="Znf_CCHC_sf"/>
</dbReference>
<dbReference type="PANTHER" id="PTHR11439">
    <property type="entry name" value="GAG-POL-RELATED RETROTRANSPOSON"/>
    <property type="match status" value="1"/>
</dbReference>
<dbReference type="GO" id="GO:0003676">
    <property type="term" value="F:nucleic acid binding"/>
    <property type="evidence" value="ECO:0007669"/>
    <property type="project" value="InterPro"/>
</dbReference>
<evidence type="ECO:0000256" key="2">
    <source>
        <dbReference type="SAM" id="MobiDB-lite"/>
    </source>
</evidence>
<dbReference type="PANTHER" id="PTHR11439:SF496">
    <property type="entry name" value="RNA-DIRECTED DNA POLYMERASE"/>
    <property type="match status" value="1"/>
</dbReference>
<dbReference type="GO" id="GO:0008270">
    <property type="term" value="F:zinc ion binding"/>
    <property type="evidence" value="ECO:0007669"/>
    <property type="project" value="UniProtKB-KW"/>
</dbReference>
<organism evidence="4 5">
    <name type="scientific">Paspalum notatum var. saurae</name>
    <dbReference type="NCBI Taxonomy" id="547442"/>
    <lineage>
        <taxon>Eukaryota</taxon>
        <taxon>Viridiplantae</taxon>
        <taxon>Streptophyta</taxon>
        <taxon>Embryophyta</taxon>
        <taxon>Tracheophyta</taxon>
        <taxon>Spermatophyta</taxon>
        <taxon>Magnoliopsida</taxon>
        <taxon>Liliopsida</taxon>
        <taxon>Poales</taxon>
        <taxon>Poaceae</taxon>
        <taxon>PACMAD clade</taxon>
        <taxon>Panicoideae</taxon>
        <taxon>Andropogonodae</taxon>
        <taxon>Paspaleae</taxon>
        <taxon>Paspalinae</taxon>
        <taxon>Paspalum</taxon>
    </lineage>
</organism>
<evidence type="ECO:0000313" key="4">
    <source>
        <dbReference type="EMBL" id="WVZ96608.1"/>
    </source>
</evidence>
<evidence type="ECO:0000313" key="5">
    <source>
        <dbReference type="Proteomes" id="UP001341281"/>
    </source>
</evidence>
<keyword evidence="1" id="KW-0479">Metal-binding</keyword>
<evidence type="ECO:0000259" key="3">
    <source>
        <dbReference type="PROSITE" id="PS50158"/>
    </source>
</evidence>
<evidence type="ECO:0000256" key="1">
    <source>
        <dbReference type="PROSITE-ProRule" id="PRU00047"/>
    </source>
</evidence>
<dbReference type="Pfam" id="PF00098">
    <property type="entry name" value="zf-CCHC"/>
    <property type="match status" value="1"/>
</dbReference>
<dbReference type="Pfam" id="PF07727">
    <property type="entry name" value="RVT_2"/>
    <property type="match status" value="1"/>
</dbReference>
<dbReference type="CDD" id="cd09272">
    <property type="entry name" value="RNase_HI_RT_Ty1"/>
    <property type="match status" value="1"/>
</dbReference>
<proteinExistence type="predicted"/>
<name>A0AAQ3USF4_PASNO</name>
<dbReference type="Gene3D" id="4.10.60.10">
    <property type="entry name" value="Zinc finger, CCHC-type"/>
    <property type="match status" value="1"/>
</dbReference>
<keyword evidence="1" id="KW-0863">Zinc-finger</keyword>
<feature type="compositionally biased region" description="Polar residues" evidence="2">
    <location>
        <begin position="362"/>
        <end position="375"/>
    </location>
</feature>
<keyword evidence="5" id="KW-1185">Reference proteome</keyword>
<gene>
    <name evidence="4" type="ORF">U9M48_042224</name>
</gene>
<dbReference type="InterPro" id="IPR043502">
    <property type="entry name" value="DNA/RNA_pol_sf"/>
</dbReference>
<dbReference type="AlphaFoldDB" id="A0AAQ3USF4"/>
<accession>A0AAQ3USF4</accession>
<sequence length="1092" mass="123150">MLAVSSSGKWEWFYLRSLIMAANPAPSSGFNLRSILDKEKLFGTNFTNWYRNLRIVLKQERNEYVLEQPYPKDLANDATAAERRAHEKHSLDVSCLMLVTMSPNRQKQYEDSDAFNMIEGLRGMFESQARVERYNTSKALFGSKPAEGSPASPHVIKMIGHIEALDRFGIELEPELATDVILQSLPPSFEPFIMNYHMNSLDKTLIELHGMLKTAEESIKKTASHVMMIQRDSKKRKYKGKGKGKAEDRIQKPKSDAKTKAGPSPSDKCFHCGDSGHWSRNCPKYLEEKKKKKKGSETSASEKLHKDGLLDSFDYESFETCESCLLGKMTKAPFTGQGERASELLALVHTDVQLEEVRETLENGSDPTEFQQNESNVEHSVETPLAPRRSLRPRHAPDRYMFLTLGRHDVLFLDNDEPTTYKEAVMGPDSEKWLEAMRSELKSMTDNQVWNLVETLDEVRPIECKWVFKKKIDIDGNVHIYKARLVAKGFRQIQGVDYDETFSPVAMLKSIRTLLAIAAYHDYEVWQIDVKMAFLNGNLSEDIYMTQPEGFVDTQNAGKVCKLLKSIYGLKQASRSWNLRFDEVVKGFGFIKNVEEPCVYKKVSGSALVFLVLYVDNILLIGNDIPMLEAVKDSLRKSFSMKDLGEAAYILGIKIYRDRSKRLIGLSQSTYIDKVLKRFNMHDSKKDFLPMSPGTILSKTQCPSTTDGQKRMSEITYASAIGSIMYAMMCTRPDVSFALSVTSRYQSCPGEGHWIAVKNILKYLRRTKDLFLVFGGEEELTVNGYTDAGFQTDKDDSRSQAGFVFCLNGGAISWKSSKQDTVADSETEAEYIAASEAAKEAVWIEKFVSELGVVPSASYPLDLYCDNMGSIAQAKEPRSSQLAEVRLGFEPDGRFLNNGRLAPFTSRGAYQQMHCNDLATLSPKGIYEKLEAKRRAFLWTGEETCHGSRCLMAWDKVCLPVGSGGLGIKSIRDQNLCLLMKLVYNAVSRASSPLTNWFRGPLQGAVGDSEVDSYFKRIVSEVIQGFRELTAEQYCDTGASELQLMEMCLCGNIPDRLRVISALARADVEFDRNSTYGSDSDVRVWYAQLDRH</sequence>
<dbReference type="InterPro" id="IPR001878">
    <property type="entry name" value="Znf_CCHC"/>
</dbReference>
<dbReference type="PROSITE" id="PS50158">
    <property type="entry name" value="ZF_CCHC"/>
    <property type="match status" value="1"/>
</dbReference>
<feature type="compositionally biased region" description="Basic and acidic residues" evidence="2">
    <location>
        <begin position="244"/>
        <end position="259"/>
    </location>
</feature>
<protein>
    <recommendedName>
        <fullName evidence="3">CCHC-type domain-containing protein</fullName>
    </recommendedName>
</protein>
<feature type="region of interest" description="Disordered" evidence="2">
    <location>
        <begin position="229"/>
        <end position="267"/>
    </location>
</feature>
<feature type="region of interest" description="Disordered" evidence="2">
    <location>
        <begin position="360"/>
        <end position="390"/>
    </location>
</feature>
<keyword evidence="1" id="KW-0862">Zinc</keyword>
<dbReference type="InterPro" id="IPR013103">
    <property type="entry name" value="RVT_2"/>
</dbReference>
<dbReference type="Pfam" id="PF14223">
    <property type="entry name" value="Retrotran_gag_2"/>
    <property type="match status" value="1"/>
</dbReference>
<dbReference type="SUPFAM" id="SSF56672">
    <property type="entry name" value="DNA/RNA polymerases"/>
    <property type="match status" value="1"/>
</dbReference>
<reference evidence="4 5" key="1">
    <citation type="submission" date="2024-02" db="EMBL/GenBank/DDBJ databases">
        <title>High-quality chromosome-scale genome assembly of Pensacola bahiagrass (Paspalum notatum Flugge var. saurae).</title>
        <authorList>
            <person name="Vega J.M."/>
            <person name="Podio M."/>
            <person name="Orjuela J."/>
            <person name="Siena L.A."/>
            <person name="Pessino S.C."/>
            <person name="Combes M.C."/>
            <person name="Mariac C."/>
            <person name="Albertini E."/>
            <person name="Pupilli F."/>
            <person name="Ortiz J.P.A."/>
            <person name="Leblanc O."/>
        </authorList>
    </citation>
    <scope>NUCLEOTIDE SEQUENCE [LARGE SCALE GENOMIC DNA]</scope>
    <source>
        <strain evidence="4">R1</strain>
        <tissue evidence="4">Leaf</tissue>
    </source>
</reference>
<dbReference type="SUPFAM" id="SSF57756">
    <property type="entry name" value="Retrovirus zinc finger-like domains"/>
    <property type="match status" value="1"/>
</dbReference>
<dbReference type="SMART" id="SM00343">
    <property type="entry name" value="ZnF_C2HC"/>
    <property type="match status" value="1"/>
</dbReference>
<dbReference type="Proteomes" id="UP001341281">
    <property type="component" value="Chromosome 10"/>
</dbReference>
<feature type="domain" description="CCHC-type" evidence="3">
    <location>
        <begin position="268"/>
        <end position="284"/>
    </location>
</feature>
<feature type="compositionally biased region" description="Basic residues" evidence="2">
    <location>
        <begin position="233"/>
        <end position="243"/>
    </location>
</feature>